<evidence type="ECO:0000313" key="2">
    <source>
        <dbReference type="Proteomes" id="UP000252797"/>
    </source>
</evidence>
<sequence length="43" mass="4894">MKIAFQIFVNFGLFLGVASAPTVYSFLKRGTKVFLTFVPRSFF</sequence>
<protein>
    <submittedName>
        <fullName evidence="1">Uncharacterized protein</fullName>
    </submittedName>
</protein>
<proteinExistence type="predicted"/>
<comment type="caution">
    <text evidence="1">The sequence shown here is derived from an EMBL/GenBank/DDBJ whole genome shotgun (WGS) entry which is preliminary data.</text>
</comment>
<dbReference type="EMBL" id="LEPB01000005">
    <property type="protein sequence ID" value="RCA09987.1"/>
    <property type="molecule type" value="Genomic_DNA"/>
</dbReference>
<dbReference type="Proteomes" id="UP000252797">
    <property type="component" value="Unassembled WGS sequence"/>
</dbReference>
<dbReference type="AlphaFoldDB" id="A0A367CBG5"/>
<evidence type="ECO:0000313" key="1">
    <source>
        <dbReference type="EMBL" id="RCA09987.1"/>
    </source>
</evidence>
<accession>A0A367CBG5</accession>
<gene>
    <name evidence="1" type="ORF">EA71_02491</name>
</gene>
<organism evidence="1 2">
    <name type="scientific">Enterococcus durans</name>
    <dbReference type="NCBI Taxonomy" id="53345"/>
    <lineage>
        <taxon>Bacteria</taxon>
        <taxon>Bacillati</taxon>
        <taxon>Bacillota</taxon>
        <taxon>Bacilli</taxon>
        <taxon>Lactobacillales</taxon>
        <taxon>Enterococcaceae</taxon>
        <taxon>Enterococcus</taxon>
    </lineage>
</organism>
<name>A0A367CBG5_9ENTE</name>
<reference evidence="1 2" key="1">
    <citation type="submission" date="2015-06" db="EMBL/GenBank/DDBJ databases">
        <title>The Genome Sequence of Enterococcus durans 4EA1.</title>
        <authorList>
            <consortium name="The Broad Institute Genomics Platform"/>
            <consortium name="The Broad Institute Genome Sequencing Center for Infectious Disease"/>
            <person name="Earl A.M."/>
            <person name="Van Tyne D."/>
            <person name="Lebreton F."/>
            <person name="Saavedra J.T."/>
            <person name="Gilmore M.S."/>
            <person name="Manson Mcguire A."/>
            <person name="Clock S."/>
            <person name="Crupain M."/>
            <person name="Rangan U."/>
            <person name="Young S."/>
            <person name="Abouelleil A."/>
            <person name="Cao P."/>
            <person name="Chapman S.B."/>
            <person name="Griggs A."/>
            <person name="Priest M."/>
            <person name="Shea T."/>
            <person name="Wortman J."/>
            <person name="Nusbaum C."/>
            <person name="Birren B."/>
        </authorList>
    </citation>
    <scope>NUCLEOTIDE SEQUENCE [LARGE SCALE GENOMIC DNA]</scope>
    <source>
        <strain evidence="1 2">4EA1</strain>
    </source>
</reference>